<sequence>MRAFTRAVVVAVCAAGAALSVVPVAEAAPNAAGCRYYYTSWGRGPNGETTGSGEYAEGARDPEGRVCQNGWWVDPNPQGGYQY</sequence>
<dbReference type="EMBL" id="LGUT01001788">
    <property type="protein sequence ID" value="KOG88231.1"/>
    <property type="molecule type" value="Genomic_DNA"/>
</dbReference>
<keyword evidence="3" id="KW-1185">Reference proteome</keyword>
<feature type="signal peptide" evidence="1">
    <location>
        <begin position="1"/>
        <end position="27"/>
    </location>
</feature>
<evidence type="ECO:0000313" key="2">
    <source>
        <dbReference type="EMBL" id="KOG88231.1"/>
    </source>
</evidence>
<proteinExistence type="predicted"/>
<keyword evidence="1" id="KW-0732">Signal</keyword>
<evidence type="ECO:0000313" key="3">
    <source>
        <dbReference type="Proteomes" id="UP000037020"/>
    </source>
</evidence>
<reference evidence="2 3" key="1">
    <citation type="submission" date="2015-07" db="EMBL/GenBank/DDBJ databases">
        <authorList>
            <person name="Ju K.-S."/>
            <person name="Doroghazi J.R."/>
            <person name="Metcalf W.W."/>
        </authorList>
    </citation>
    <scope>NUCLEOTIDE SEQUENCE [LARGE SCALE GENOMIC DNA]</scope>
    <source>
        <strain evidence="2 3">NRRL B-3589</strain>
    </source>
</reference>
<dbReference type="Proteomes" id="UP000037020">
    <property type="component" value="Unassembled WGS sequence"/>
</dbReference>
<accession>A0ABR5J441</accession>
<evidence type="ECO:0000256" key="1">
    <source>
        <dbReference type="SAM" id="SignalP"/>
    </source>
</evidence>
<comment type="caution">
    <text evidence="2">The sequence shown here is derived from an EMBL/GenBank/DDBJ whole genome shotgun (WGS) entry which is preliminary data.</text>
</comment>
<feature type="chain" id="PRO_5046774807" evidence="1">
    <location>
        <begin position="28"/>
        <end position="83"/>
    </location>
</feature>
<gene>
    <name evidence="2" type="ORF">ADK38_20955</name>
</gene>
<dbReference type="RefSeq" id="WP_030876515.1">
    <property type="nucleotide sequence ID" value="NZ_JBIRHZ010000001.1"/>
</dbReference>
<name>A0ABR5J441_9ACTN</name>
<organism evidence="2 3">
    <name type="scientific">Streptomyces varsoviensis</name>
    <dbReference type="NCBI Taxonomy" id="67373"/>
    <lineage>
        <taxon>Bacteria</taxon>
        <taxon>Bacillati</taxon>
        <taxon>Actinomycetota</taxon>
        <taxon>Actinomycetes</taxon>
        <taxon>Kitasatosporales</taxon>
        <taxon>Streptomycetaceae</taxon>
        <taxon>Streptomyces</taxon>
    </lineage>
</organism>
<protein>
    <submittedName>
        <fullName evidence="2">Uncharacterized protein</fullName>
    </submittedName>
</protein>